<feature type="domain" description="Amidohydrolase 3" evidence="1">
    <location>
        <begin position="61"/>
        <end position="572"/>
    </location>
</feature>
<dbReference type="Proteomes" id="UP000515291">
    <property type="component" value="Chromosome"/>
</dbReference>
<dbReference type="PANTHER" id="PTHR22642:SF2">
    <property type="entry name" value="PROTEIN LONG AFTER FAR-RED 3"/>
    <property type="match status" value="1"/>
</dbReference>
<dbReference type="InterPro" id="IPR032466">
    <property type="entry name" value="Metal_Hydrolase"/>
</dbReference>
<reference evidence="3" key="1">
    <citation type="journal article" date="2020" name="Mol. Plant Microbe">
        <title>Rhizobial microsymbionts of the narrowly endemic Oxytropis species growing in Kamchatka are characterized by significant genetic diversity and possess a set of genes that are associated with T3SS and T6SS secretion systems and can affect the development of symbiosis.</title>
        <authorList>
            <person name="Safronova V."/>
            <person name="Guro P."/>
            <person name="Sazanova A."/>
            <person name="Kuznetsova I."/>
            <person name="Belimov A."/>
            <person name="Yakubov V."/>
            <person name="Chirak E."/>
            <person name="Afonin A."/>
            <person name="Gogolev Y."/>
            <person name="Andronov E."/>
            <person name="Tikhonovich I."/>
        </authorList>
    </citation>
    <scope>NUCLEOTIDE SEQUENCE [LARGE SCALE GENOMIC DNA]</scope>
    <source>
        <strain evidence="3">581</strain>
    </source>
</reference>
<name>A0A7G6U1K0_9BRAD</name>
<evidence type="ECO:0000259" key="1">
    <source>
        <dbReference type="Pfam" id="PF07969"/>
    </source>
</evidence>
<organism evidence="2 3">
    <name type="scientific">Tardiphaga robiniae</name>
    <dbReference type="NCBI Taxonomy" id="943830"/>
    <lineage>
        <taxon>Bacteria</taxon>
        <taxon>Pseudomonadati</taxon>
        <taxon>Pseudomonadota</taxon>
        <taxon>Alphaproteobacteria</taxon>
        <taxon>Hyphomicrobiales</taxon>
        <taxon>Nitrobacteraceae</taxon>
        <taxon>Tardiphaga</taxon>
    </lineage>
</organism>
<keyword evidence="2" id="KW-0378">Hydrolase</keyword>
<dbReference type="InterPro" id="IPR013108">
    <property type="entry name" value="Amidohydro_3"/>
</dbReference>
<dbReference type="Gene3D" id="2.30.40.10">
    <property type="entry name" value="Urease, subunit C, domain 1"/>
    <property type="match status" value="1"/>
</dbReference>
<dbReference type="Gene3D" id="3.20.20.140">
    <property type="entry name" value="Metal-dependent hydrolases"/>
    <property type="match status" value="1"/>
</dbReference>
<dbReference type="Gene3D" id="3.10.310.70">
    <property type="match status" value="1"/>
</dbReference>
<protein>
    <submittedName>
        <fullName evidence="2">Amidohydrolase family protein</fullName>
    </submittedName>
</protein>
<dbReference type="PANTHER" id="PTHR22642">
    <property type="entry name" value="IMIDAZOLONEPROPIONASE"/>
    <property type="match status" value="1"/>
</dbReference>
<dbReference type="InterPro" id="IPR011059">
    <property type="entry name" value="Metal-dep_hydrolase_composite"/>
</dbReference>
<dbReference type="GO" id="GO:0016810">
    <property type="term" value="F:hydrolase activity, acting on carbon-nitrogen (but not peptide) bonds"/>
    <property type="evidence" value="ECO:0007669"/>
    <property type="project" value="InterPro"/>
</dbReference>
<proteinExistence type="predicted"/>
<dbReference type="EMBL" id="CP050292">
    <property type="protein sequence ID" value="QND72882.1"/>
    <property type="molecule type" value="Genomic_DNA"/>
</dbReference>
<dbReference type="SUPFAM" id="SSF51338">
    <property type="entry name" value="Composite domain of metallo-dependent hydrolases"/>
    <property type="match status" value="1"/>
</dbReference>
<dbReference type="KEGG" id="trb:HB776_17935"/>
<gene>
    <name evidence="2" type="ORF">HB776_17935</name>
</gene>
<evidence type="ECO:0000313" key="3">
    <source>
        <dbReference type="Proteomes" id="UP000515291"/>
    </source>
</evidence>
<accession>A0A7G6U1K0</accession>
<dbReference type="RefSeq" id="WP_184511779.1">
    <property type="nucleotide sequence ID" value="NZ_CP050292.1"/>
</dbReference>
<dbReference type="AlphaFoldDB" id="A0A7G6U1K0"/>
<sequence>MESSSNTAAAPPTLLYNARIYTFDAADSVSDAILLDKGVVVATGPATELRRLARGSVCEADLGGATVLPGMIDTHPHLLHFGSLEEPLVKIWDASSHEDIARRIMERADVVAPGEWIMTTPVGEPHFFYRRSFRDLPEGCLPTRDVLDRASDRHPVVIQAWAPVIPNTMALNSMALAKLGIDRNTPDQVGTVAIEKDKNGEPTGRLHGSINNYYSYNDFSHAIWSKIPFLQYDSLLPGTKRAISQFHAMGITGIYENHMMDKRLIDVYRELRKLNQLQMRVVTSQESEALGMPWSRPRSPEDFMARMENAAAAVQTSDPFFRFNGLSVVWDGLCAAGHLMMRRPYKGPNGNPTCGEYQMAPQKIELAMKFCAQHRLRLNTMAVGIKAHDENLAMLERIAADYDIKSLHWVLVHGAFIESEQAKRYKALNMDMTTSMIFCYGKGDLYRERLGQEAMKDLMPLRRYFDAGMAVSASTDWGPKSAFEQIQLALTHEFGRSGYRNLGPDQKITRLEAVSMWTRDASRVLDWPEIGTLRPRSYADLVVVDRDPITCPIEEIGSIKPMLTLFDGRVVHDSGVLNTQPLLKAED</sequence>
<dbReference type="SUPFAM" id="SSF51556">
    <property type="entry name" value="Metallo-dependent hydrolases"/>
    <property type="match status" value="1"/>
</dbReference>
<dbReference type="Pfam" id="PF07969">
    <property type="entry name" value="Amidohydro_3"/>
    <property type="match status" value="1"/>
</dbReference>
<evidence type="ECO:0000313" key="2">
    <source>
        <dbReference type="EMBL" id="QND72882.1"/>
    </source>
</evidence>